<protein>
    <submittedName>
        <fullName evidence="1">Uncharacterized protein</fullName>
    </submittedName>
</protein>
<dbReference type="PANTHER" id="PTHR43162:SF1">
    <property type="entry name" value="PRESTALK A DIFFERENTIATION PROTEIN A"/>
    <property type="match status" value="1"/>
</dbReference>
<evidence type="ECO:0000313" key="2">
    <source>
        <dbReference type="Proteomes" id="UP001595912"/>
    </source>
</evidence>
<keyword evidence="2" id="KW-1185">Reference proteome</keyword>
<name>A0ABV9VR24_9ACTN</name>
<dbReference type="PANTHER" id="PTHR43162">
    <property type="match status" value="1"/>
</dbReference>
<dbReference type="Proteomes" id="UP001595912">
    <property type="component" value="Unassembled WGS sequence"/>
</dbReference>
<sequence>MSQSSISPRRTVLVTGARGKTGREVVAQLRRHPGVAVREGSSQPGAETAFSWDDPDTWPGAVKDVDAVYLMRPDVPEAPEHVARLIDLNPDASVVLLSEQGADGLPAGQWARRVEDAVTGRAAGWTLLRPSWFHQVLTDPRFYRDDIRVNRVLRLPSGGAPIAWVDARDIAAVAVAALVSPAGHDRQSYTITGPEALPVQAVTDALSAHLGVAVRADDPPPGQAVEGLDAWTTDILIDLYDRVRAGGFAEQTPVVERITGRRPTSVSEFVAANLDEWR</sequence>
<reference evidence="2" key="1">
    <citation type="journal article" date="2019" name="Int. J. Syst. Evol. Microbiol.">
        <title>The Global Catalogue of Microorganisms (GCM) 10K type strain sequencing project: providing services to taxonomists for standard genome sequencing and annotation.</title>
        <authorList>
            <consortium name="The Broad Institute Genomics Platform"/>
            <consortium name="The Broad Institute Genome Sequencing Center for Infectious Disease"/>
            <person name="Wu L."/>
            <person name="Ma J."/>
        </authorList>
    </citation>
    <scope>NUCLEOTIDE SEQUENCE [LARGE SCALE GENOMIC DNA]</scope>
    <source>
        <strain evidence="2">CGMCC 4.7152</strain>
    </source>
</reference>
<dbReference type="Gene3D" id="3.40.50.720">
    <property type="entry name" value="NAD(P)-binding Rossmann-like Domain"/>
    <property type="match status" value="1"/>
</dbReference>
<dbReference type="InterPro" id="IPR036291">
    <property type="entry name" value="NAD(P)-bd_dom_sf"/>
</dbReference>
<dbReference type="Gene3D" id="3.90.25.10">
    <property type="entry name" value="UDP-galactose 4-epimerase, domain 1"/>
    <property type="match status" value="1"/>
</dbReference>
<comment type="caution">
    <text evidence="1">The sequence shown here is derived from an EMBL/GenBank/DDBJ whole genome shotgun (WGS) entry which is preliminary data.</text>
</comment>
<evidence type="ECO:0000313" key="1">
    <source>
        <dbReference type="EMBL" id="MFC4998075.1"/>
    </source>
</evidence>
<accession>A0ABV9VR24</accession>
<dbReference type="SUPFAM" id="SSF51735">
    <property type="entry name" value="NAD(P)-binding Rossmann-fold domains"/>
    <property type="match status" value="1"/>
</dbReference>
<dbReference type="RefSeq" id="WP_380114331.1">
    <property type="nucleotide sequence ID" value="NZ_JBHSIU010000011.1"/>
</dbReference>
<organism evidence="1 2">
    <name type="scientific">Dactylosporangium cerinum</name>
    <dbReference type="NCBI Taxonomy" id="1434730"/>
    <lineage>
        <taxon>Bacteria</taxon>
        <taxon>Bacillati</taxon>
        <taxon>Actinomycetota</taxon>
        <taxon>Actinomycetes</taxon>
        <taxon>Micromonosporales</taxon>
        <taxon>Micromonosporaceae</taxon>
        <taxon>Dactylosporangium</taxon>
    </lineage>
</organism>
<dbReference type="EMBL" id="JBHSIU010000011">
    <property type="protein sequence ID" value="MFC4998075.1"/>
    <property type="molecule type" value="Genomic_DNA"/>
</dbReference>
<gene>
    <name evidence="1" type="ORF">ACFPIJ_09555</name>
</gene>
<proteinExistence type="predicted"/>
<dbReference type="InterPro" id="IPR051604">
    <property type="entry name" value="Ergot_Alk_Oxidoreductase"/>
</dbReference>